<dbReference type="Gene3D" id="6.10.10.120">
    <property type="entry name" value="Antitoxin ParD1-like"/>
    <property type="match status" value="1"/>
</dbReference>
<comment type="caution">
    <text evidence="2">The sequence shown here is derived from an EMBL/GenBank/DDBJ whole genome shotgun (WGS) entry which is preliminary data.</text>
</comment>
<evidence type="ECO:0000313" key="1">
    <source>
        <dbReference type="EMBL" id="KAF3887819.1"/>
    </source>
</evidence>
<dbReference type="EMBL" id="JHEG02000019">
    <property type="protein sequence ID" value="KIE13210.1"/>
    <property type="molecule type" value="Genomic_DNA"/>
</dbReference>
<organism evidence="2">
    <name type="scientific">Tolypothrix bouteillei VB521301</name>
    <dbReference type="NCBI Taxonomy" id="1479485"/>
    <lineage>
        <taxon>Bacteria</taxon>
        <taxon>Bacillati</taxon>
        <taxon>Cyanobacteriota</taxon>
        <taxon>Cyanophyceae</taxon>
        <taxon>Nostocales</taxon>
        <taxon>Tolypothrichaceae</taxon>
        <taxon>Tolypothrix</taxon>
    </lineage>
</organism>
<name>A0A0C1RML5_9CYAN</name>
<evidence type="ECO:0000313" key="2">
    <source>
        <dbReference type="EMBL" id="KIE13210.1"/>
    </source>
</evidence>
<dbReference type="STRING" id="1479485.DA73_0207440"/>
<reference evidence="1" key="2">
    <citation type="submission" date="2019-11" db="EMBL/GenBank/DDBJ databases">
        <title>Improved Assembly of Tolypothrix boutellei genome.</title>
        <authorList>
            <person name="Sarangi A.N."/>
            <person name="Mukherjee M."/>
            <person name="Ghosh S."/>
            <person name="Singh D."/>
            <person name="Das A."/>
            <person name="Kant S."/>
            <person name="Prusty A."/>
            <person name="Tripathy S."/>
        </authorList>
    </citation>
    <scope>NUCLEOTIDE SEQUENCE</scope>
    <source>
        <strain evidence="1">VB521301</strain>
    </source>
</reference>
<evidence type="ECO:0000313" key="3">
    <source>
        <dbReference type="Proteomes" id="UP000029738"/>
    </source>
</evidence>
<dbReference type="InterPro" id="IPR038296">
    <property type="entry name" value="ParD_sf"/>
</dbReference>
<keyword evidence="3" id="KW-1185">Reference proteome</keyword>
<dbReference type="EMBL" id="JHEG04000001">
    <property type="protein sequence ID" value="KAF3887819.1"/>
    <property type="molecule type" value="Genomic_DNA"/>
</dbReference>
<sequence>MNINIDIPDKVRVYVEAQVIAGAYNSISEYFLDLVQQDQKRKAQEKLEALLLEGIDSPGQEVTPEYWHSLRSMVLGENNMENSNEA</sequence>
<dbReference type="OrthoDB" id="573608at2"/>
<protein>
    <submittedName>
        <fullName evidence="2">Transcriptional regulator</fullName>
    </submittedName>
    <submittedName>
        <fullName evidence="1">Type II toxin-antitoxin system ParD family antitoxin</fullName>
    </submittedName>
</protein>
<proteinExistence type="predicted"/>
<dbReference type="RefSeq" id="WP_038088678.1">
    <property type="nucleotide sequence ID" value="NZ_JHEG04000001.1"/>
</dbReference>
<accession>A0A0C1RML5</accession>
<dbReference type="AlphaFoldDB" id="A0A0C1RML5"/>
<reference evidence="2" key="1">
    <citation type="journal article" date="2015" name="Genome Announc.">
        <title>Draft Genome Sequence of Tolypothrix boutellei Strain VB521301.</title>
        <authorList>
            <person name="Chandrababunaidu M.M."/>
            <person name="Singh D."/>
            <person name="Sen D."/>
            <person name="Bhan S."/>
            <person name="Das S."/>
            <person name="Gupta A."/>
            <person name="Adhikary S.P."/>
            <person name="Tripathy S."/>
        </authorList>
    </citation>
    <scope>NUCLEOTIDE SEQUENCE</scope>
    <source>
        <strain evidence="2">VB521301</strain>
    </source>
</reference>
<dbReference type="Proteomes" id="UP000029738">
    <property type="component" value="Unassembled WGS sequence"/>
</dbReference>
<gene>
    <name evidence="2" type="ORF">DA73_0207440</name>
    <name evidence="1" type="ORF">DA73_0400021715</name>
</gene>